<evidence type="ECO:0000256" key="1">
    <source>
        <dbReference type="SAM" id="Coils"/>
    </source>
</evidence>
<proteinExistence type="predicted"/>
<evidence type="ECO:0008006" key="4">
    <source>
        <dbReference type="Google" id="ProtNLM"/>
    </source>
</evidence>
<dbReference type="Proteomes" id="UP000036756">
    <property type="component" value="Unassembled WGS sequence"/>
</dbReference>
<name>A0A0J8G185_CLOCY</name>
<sequence length="193" mass="21988">MENNQVQETQTTVDTGVDTTTDTITTFTKEEVDKMLQSEGDKIRTKYNKDVLKLKEEIKLKEQYIESLKPVEEPVVEKSEAEIKAEQKLAELEAKELEIQAKEQHLNLVNLLNSKGLPSQLADIIKVGDNVETSINTLAELLNANKLNDSFKPDGRTSSVDVLTKEQFSKMSPIDRMNLFKDNEELYKKLSQR</sequence>
<protein>
    <recommendedName>
        <fullName evidence="4">Phage scaffold protein</fullName>
    </recommendedName>
</protein>
<dbReference type="RefSeq" id="WP_048570932.1">
    <property type="nucleotide sequence ID" value="NZ_LFVU01000027.1"/>
</dbReference>
<evidence type="ECO:0000313" key="2">
    <source>
        <dbReference type="EMBL" id="KMT21501.1"/>
    </source>
</evidence>
<dbReference type="PATRIC" id="fig|1121307.3.peg.1119"/>
<dbReference type="STRING" id="1121307.CLCY_2c02620"/>
<organism evidence="2 3">
    <name type="scientific">Clostridium cylindrosporum DSM 605</name>
    <dbReference type="NCBI Taxonomy" id="1121307"/>
    <lineage>
        <taxon>Bacteria</taxon>
        <taxon>Bacillati</taxon>
        <taxon>Bacillota</taxon>
        <taxon>Clostridia</taxon>
        <taxon>Eubacteriales</taxon>
        <taxon>Clostridiaceae</taxon>
        <taxon>Clostridium</taxon>
    </lineage>
</organism>
<comment type="caution">
    <text evidence="2">The sequence shown here is derived from an EMBL/GenBank/DDBJ whole genome shotgun (WGS) entry which is preliminary data.</text>
</comment>
<accession>A0A0J8G185</accession>
<reference evidence="2 3" key="1">
    <citation type="submission" date="2015-06" db="EMBL/GenBank/DDBJ databases">
        <title>Draft genome sequence of the purine-degrading Clostridium cylindrosporum HC-1 (DSM 605).</title>
        <authorList>
            <person name="Poehlein A."/>
            <person name="Schiel-Bengelsdorf B."/>
            <person name="Bengelsdorf F."/>
            <person name="Daniel R."/>
            <person name="Duerre P."/>
        </authorList>
    </citation>
    <scope>NUCLEOTIDE SEQUENCE [LARGE SCALE GENOMIC DNA]</scope>
    <source>
        <strain evidence="2 3">DSM 605</strain>
    </source>
</reference>
<dbReference type="AlphaFoldDB" id="A0A0J8G185"/>
<gene>
    <name evidence="2" type="ORF">CLCY_2c02620</name>
</gene>
<keyword evidence="1" id="KW-0175">Coiled coil</keyword>
<dbReference type="OrthoDB" id="1912910at2"/>
<keyword evidence="3" id="KW-1185">Reference proteome</keyword>
<dbReference type="EMBL" id="LFVU01000027">
    <property type="protein sequence ID" value="KMT21501.1"/>
    <property type="molecule type" value="Genomic_DNA"/>
</dbReference>
<evidence type="ECO:0000313" key="3">
    <source>
        <dbReference type="Proteomes" id="UP000036756"/>
    </source>
</evidence>
<feature type="coiled-coil region" evidence="1">
    <location>
        <begin position="75"/>
        <end position="114"/>
    </location>
</feature>